<evidence type="ECO:0000256" key="1">
    <source>
        <dbReference type="ARBA" id="ARBA00001957"/>
    </source>
</evidence>
<dbReference type="InterPro" id="IPR020806">
    <property type="entry name" value="PKS_PP-bd"/>
</dbReference>
<dbReference type="Gene3D" id="3.40.50.980">
    <property type="match status" value="2"/>
</dbReference>
<name>S5TLN3_9BACT</name>
<reference evidence="6" key="1">
    <citation type="journal article" date="2013" name="Proc. Natl. Acad. Sci. U.S.A.">
        <title>Mapping gene clusters within arrayed metagenomic libraries to expand the structural diversity of biomedically relevant natural products.</title>
        <authorList>
            <person name="Owen J.G."/>
            <person name="Reddy B.V."/>
            <person name="Ternei M.A."/>
            <person name="Charlop-Powers Z."/>
            <person name="Calle P.Y."/>
            <person name="Kim J.H."/>
            <person name="Brady S.F."/>
        </authorList>
    </citation>
    <scope>NUCLEOTIDE SEQUENCE</scope>
</reference>
<dbReference type="FunFam" id="3.30.559.10:FF:000012">
    <property type="entry name" value="Non-ribosomal peptide synthetase"/>
    <property type="match status" value="1"/>
</dbReference>
<dbReference type="InterPro" id="IPR023213">
    <property type="entry name" value="CAT-like_dom_sf"/>
</dbReference>
<dbReference type="Gene3D" id="3.30.559.10">
    <property type="entry name" value="Chloramphenicol acetyltransferase-like domain"/>
    <property type="match status" value="1"/>
</dbReference>
<keyword evidence="2" id="KW-0596">Phosphopantetheine</keyword>
<dbReference type="GO" id="GO:0047527">
    <property type="term" value="F:2,3-dihydroxybenzoate-serine ligase activity"/>
    <property type="evidence" value="ECO:0007669"/>
    <property type="project" value="TreeGrafter"/>
</dbReference>
<dbReference type="GO" id="GO:0004467">
    <property type="term" value="F:long-chain fatty acid-CoA ligase activity"/>
    <property type="evidence" value="ECO:0007669"/>
    <property type="project" value="UniProtKB-EC"/>
</dbReference>
<dbReference type="PROSITE" id="PS00455">
    <property type="entry name" value="AMP_BINDING"/>
    <property type="match status" value="1"/>
</dbReference>
<dbReference type="SUPFAM" id="SSF52777">
    <property type="entry name" value="CoA-dependent acyltransferases"/>
    <property type="match status" value="2"/>
</dbReference>
<dbReference type="PANTHER" id="PTHR45527:SF1">
    <property type="entry name" value="FATTY ACID SYNTHASE"/>
    <property type="match status" value="1"/>
</dbReference>
<dbReference type="Gene3D" id="1.10.1200.10">
    <property type="entry name" value="ACP-like"/>
    <property type="match status" value="1"/>
</dbReference>
<dbReference type="InterPro" id="IPR000873">
    <property type="entry name" value="AMP-dep_synth/lig_dom"/>
</dbReference>
<dbReference type="Pfam" id="PF00550">
    <property type="entry name" value="PP-binding"/>
    <property type="match status" value="1"/>
</dbReference>
<dbReference type="Pfam" id="PF00501">
    <property type="entry name" value="AMP-binding"/>
    <property type="match status" value="1"/>
</dbReference>
<dbReference type="PANTHER" id="PTHR45527">
    <property type="entry name" value="NONRIBOSOMAL PEPTIDE SYNTHETASE"/>
    <property type="match status" value="1"/>
</dbReference>
<dbReference type="CDD" id="cd05930">
    <property type="entry name" value="A_NRPS"/>
    <property type="match status" value="1"/>
</dbReference>
<dbReference type="AlphaFoldDB" id="S5TLN3"/>
<dbReference type="GO" id="GO:0043041">
    <property type="term" value="P:amino acid activation for nonribosomal peptide biosynthetic process"/>
    <property type="evidence" value="ECO:0007669"/>
    <property type="project" value="TreeGrafter"/>
</dbReference>
<keyword evidence="6" id="KW-0436">Ligase</keyword>
<dbReference type="InterPro" id="IPR006162">
    <property type="entry name" value="Ppantetheine_attach_site"/>
</dbReference>
<dbReference type="FunFam" id="3.40.50.12780:FF:000012">
    <property type="entry name" value="Non-ribosomal peptide synthetase"/>
    <property type="match status" value="1"/>
</dbReference>
<organism evidence="6">
    <name type="scientific">uncultured bacterium esnapd24</name>
    <dbReference type="NCBI Taxonomy" id="1366606"/>
    <lineage>
        <taxon>Bacteria</taxon>
        <taxon>environmental samples</taxon>
    </lineage>
</organism>
<dbReference type="GO" id="GO:0031177">
    <property type="term" value="F:phosphopantetheine binding"/>
    <property type="evidence" value="ECO:0007669"/>
    <property type="project" value="InterPro"/>
</dbReference>
<dbReference type="GO" id="GO:0009366">
    <property type="term" value="C:enterobactin synthetase complex"/>
    <property type="evidence" value="ECO:0007669"/>
    <property type="project" value="TreeGrafter"/>
</dbReference>
<dbReference type="SMART" id="SM00823">
    <property type="entry name" value="PKS_PP"/>
    <property type="match status" value="1"/>
</dbReference>
<dbReference type="InterPro" id="IPR010071">
    <property type="entry name" value="AA_adenyl_dom"/>
</dbReference>
<proteinExistence type="predicted"/>
<dbReference type="Gene3D" id="3.30.559.30">
    <property type="entry name" value="Nonribosomal peptide synthetase, condensation domain"/>
    <property type="match status" value="1"/>
</dbReference>
<feature type="compositionally biased region" description="Basic and acidic residues" evidence="4">
    <location>
        <begin position="1110"/>
        <end position="1119"/>
    </location>
</feature>
<dbReference type="CDD" id="cd19531">
    <property type="entry name" value="LCL_NRPS-like"/>
    <property type="match status" value="1"/>
</dbReference>
<dbReference type="Pfam" id="PF13193">
    <property type="entry name" value="AMP-binding_C"/>
    <property type="match status" value="1"/>
</dbReference>
<dbReference type="FunFam" id="2.30.38.10:FF:000001">
    <property type="entry name" value="Non-ribosomal peptide synthetase PvdI"/>
    <property type="match status" value="1"/>
</dbReference>
<evidence type="ECO:0000256" key="2">
    <source>
        <dbReference type="ARBA" id="ARBA00022450"/>
    </source>
</evidence>
<protein>
    <submittedName>
        <fullName evidence="6">Long-chain-fatty-acid--CoA ligase</fullName>
        <ecNumber evidence="6">6.2.1.3</ecNumber>
    </submittedName>
</protein>
<keyword evidence="3" id="KW-0597">Phosphoprotein</keyword>
<dbReference type="GO" id="GO:0005829">
    <property type="term" value="C:cytosol"/>
    <property type="evidence" value="ECO:0007669"/>
    <property type="project" value="TreeGrafter"/>
</dbReference>
<feature type="domain" description="Carrier" evidence="5">
    <location>
        <begin position="1026"/>
        <end position="1101"/>
    </location>
</feature>
<dbReference type="EC" id="6.2.1.3" evidence="6"/>
<dbReference type="GO" id="GO:0009239">
    <property type="term" value="P:enterobactin biosynthetic process"/>
    <property type="evidence" value="ECO:0007669"/>
    <property type="project" value="TreeGrafter"/>
</dbReference>
<dbReference type="FunFam" id="3.30.300.30:FF:000010">
    <property type="entry name" value="Enterobactin synthetase component F"/>
    <property type="match status" value="1"/>
</dbReference>
<dbReference type="FunFam" id="3.40.50.980:FF:000001">
    <property type="entry name" value="Non-ribosomal peptide synthetase"/>
    <property type="match status" value="1"/>
</dbReference>
<dbReference type="PROSITE" id="PS00012">
    <property type="entry name" value="PHOSPHOPANTETHEINE"/>
    <property type="match status" value="1"/>
</dbReference>
<evidence type="ECO:0000313" key="6">
    <source>
        <dbReference type="EMBL" id="AGS49935.1"/>
    </source>
</evidence>
<evidence type="ECO:0000256" key="3">
    <source>
        <dbReference type="ARBA" id="ARBA00022553"/>
    </source>
</evidence>
<sequence>MSAGPTAAGGLSAEELELLAMLLDEAGIEASEPEAVRPRDPARRVPLTFGQRRLWFLEQLEPENRIYNDVMAMRLGGALDVRALRGAVDAIVERHEVLHTVFPEVDGEPAQVVVAGMRIPFEARDLSHLPADEVLPEVQRISDALAHAPFDLARGPLMRVLLVRLAEDDHALVIPVHHIVSDGWSMGVFFRELSTLYAAFRDGRPSPLPPLPVQYGDFAVWQEDHLAGGALERQIAYWKDRLRGVPALLELPTDRPRPAEQTYRGSSYDFMVPRELSAQVQGLAQREGATVFMFLLAALGALLARYTGEEDIVVGTPIASRTRPELENVIGLFANTLPLRVDVSGDPAFRELLARVREGTFEDYANQDLPFERLVEELRIERSLSYNPLYQVMLVLQNTPMGDPLPGLSIRPLRTTHDTAKLDLSATMVETAQGIFGGWEYSTELFDRDTIVRLTDHFVTLLRAIVEGPDRRLSELQLIAPEERTRVLRTWNESVEDVFAGVPVHEQFEAQAEHRPDAVAVSHRGERLTYAELSRRSGRLASFLRARGVGPETRVGVCVERSPEMIVALLGVLKAGGAYVPLDPQYPRERLAFLVEDSGVAVLLTQERLFAALPGSAAAQVVFLDADREAIDAAPDTAPESGVLPDNAAYLVYTSGSTGRPKGVVVPHRALAGFTGIACEAYGVGPDDAVLQFASINFDASAEEIWPALVSGARLVLRTEEMLDSAAAFLGACREWGVTVLDLPTAYWHELASEAAGGGVELPEALRLVIIGGERALPERLRDWRAAFGDRVRLVNTYGPTEATVVATLADLRAPGDEEDGAASPRHVPIGRPLRNTRAYVLDPRGEAVPIGVPGELYLGGGGVARGYLDRPELTAAAFLPDPFGPEPGARVYRTGDRVRFLPDGTLEFVGRVDQQVKVRGFRVELGEIEAALAAQPGVAEAVVAAREESPGSVRLVAYLVAEPGAELSVPGLRAALKAELPGYMVPAAFAVLDALPLTRSGKVDRRALPAPESAASAGAGAAHAAPQSDVERTIAAAWQEVLGVESVGLDDNFFDLGGHSLLLARLRSRLAGRFPREVSVVVLFRYPTVRSLAEYLSGGAAEAEAPPQRSEEEVEHRRAAMRRRRDLKKNLGG</sequence>
<dbReference type="Gene3D" id="2.30.38.10">
    <property type="entry name" value="Luciferase, Domain 3"/>
    <property type="match status" value="1"/>
</dbReference>
<dbReference type="Gene3D" id="3.30.300.30">
    <property type="match status" value="1"/>
</dbReference>
<dbReference type="NCBIfam" id="TIGR01733">
    <property type="entry name" value="AA-adenyl-dom"/>
    <property type="match status" value="1"/>
</dbReference>
<dbReference type="InterPro" id="IPR009081">
    <property type="entry name" value="PP-bd_ACP"/>
</dbReference>
<evidence type="ECO:0000259" key="5">
    <source>
        <dbReference type="PROSITE" id="PS50075"/>
    </source>
</evidence>
<dbReference type="FunFam" id="1.10.1200.10:FF:000016">
    <property type="entry name" value="Non-ribosomal peptide synthase"/>
    <property type="match status" value="1"/>
</dbReference>
<dbReference type="GO" id="GO:0072330">
    <property type="term" value="P:monocarboxylic acid biosynthetic process"/>
    <property type="evidence" value="ECO:0007669"/>
    <property type="project" value="UniProtKB-ARBA"/>
</dbReference>
<feature type="region of interest" description="Disordered" evidence="4">
    <location>
        <begin position="1101"/>
        <end position="1134"/>
    </location>
</feature>
<accession>S5TLN3</accession>
<dbReference type="InterPro" id="IPR020845">
    <property type="entry name" value="AMP-binding_CS"/>
</dbReference>
<dbReference type="PROSITE" id="PS50075">
    <property type="entry name" value="CARRIER"/>
    <property type="match status" value="1"/>
</dbReference>
<dbReference type="SUPFAM" id="SSF56801">
    <property type="entry name" value="Acetyl-CoA synthetase-like"/>
    <property type="match status" value="1"/>
</dbReference>
<dbReference type="EMBL" id="KF264564">
    <property type="protein sequence ID" value="AGS49935.1"/>
    <property type="molecule type" value="Genomic_DNA"/>
</dbReference>
<dbReference type="InterPro" id="IPR045851">
    <property type="entry name" value="AMP-bd_C_sf"/>
</dbReference>
<dbReference type="InterPro" id="IPR001242">
    <property type="entry name" value="Condensation_dom"/>
</dbReference>
<dbReference type="Pfam" id="PF00668">
    <property type="entry name" value="Condensation"/>
    <property type="match status" value="1"/>
</dbReference>
<dbReference type="InterPro" id="IPR036736">
    <property type="entry name" value="ACP-like_sf"/>
</dbReference>
<dbReference type="SUPFAM" id="SSF47336">
    <property type="entry name" value="ACP-like"/>
    <property type="match status" value="1"/>
</dbReference>
<dbReference type="InterPro" id="IPR025110">
    <property type="entry name" value="AMP-bd_C"/>
</dbReference>
<comment type="cofactor">
    <cofactor evidence="1">
        <name>pantetheine 4'-phosphate</name>
        <dbReference type="ChEBI" id="CHEBI:47942"/>
    </cofactor>
</comment>
<evidence type="ECO:0000256" key="4">
    <source>
        <dbReference type="SAM" id="MobiDB-lite"/>
    </source>
</evidence>